<accession>X0XDB1</accession>
<reference evidence="1" key="1">
    <citation type="journal article" date="2014" name="Front. Microbiol.">
        <title>High frequency of phylogenetically diverse reductive dehalogenase-homologous genes in deep subseafloor sedimentary metagenomes.</title>
        <authorList>
            <person name="Kawai M."/>
            <person name="Futagami T."/>
            <person name="Toyoda A."/>
            <person name="Takaki Y."/>
            <person name="Nishi S."/>
            <person name="Hori S."/>
            <person name="Arai W."/>
            <person name="Tsubouchi T."/>
            <person name="Morono Y."/>
            <person name="Uchiyama I."/>
            <person name="Ito T."/>
            <person name="Fujiyama A."/>
            <person name="Inagaki F."/>
            <person name="Takami H."/>
        </authorList>
    </citation>
    <scope>NUCLEOTIDE SEQUENCE</scope>
    <source>
        <strain evidence="1">Expedition CK06-06</strain>
    </source>
</reference>
<dbReference type="AlphaFoldDB" id="X0XDB1"/>
<proteinExistence type="predicted"/>
<dbReference type="InterPro" id="IPR035892">
    <property type="entry name" value="C2_domain_sf"/>
</dbReference>
<protein>
    <recommendedName>
        <fullName evidence="2">C2 domain-containing protein</fullName>
    </recommendedName>
</protein>
<evidence type="ECO:0008006" key="2">
    <source>
        <dbReference type="Google" id="ProtNLM"/>
    </source>
</evidence>
<evidence type="ECO:0000313" key="1">
    <source>
        <dbReference type="EMBL" id="GAG34643.1"/>
    </source>
</evidence>
<dbReference type="SUPFAM" id="SSF49562">
    <property type="entry name" value="C2 domain (Calcium/lipid-binding domain, CaLB)"/>
    <property type="match status" value="1"/>
</dbReference>
<organism evidence="1">
    <name type="scientific">marine sediment metagenome</name>
    <dbReference type="NCBI Taxonomy" id="412755"/>
    <lineage>
        <taxon>unclassified sequences</taxon>
        <taxon>metagenomes</taxon>
        <taxon>ecological metagenomes</taxon>
    </lineage>
</organism>
<sequence>MNSSISANRISRNGEDFDPLVDIEVTVEIQKIRSFDKYDKQVHRREYIDRTSDPDFYVKVFINDVEFSSDVWEDTKYIYDPQFSPTFNVPDDEEFVEIKIQLWDWNSDGDNLCDISGDKDGYDVEVTYSIKTGHWSGDDEPSMDDPSGYGRLNGCDDGSIYKHDMDCELWFNIFQNDYDNDNIPYWVEVNEYGTDPEVDNTGEDEDNDNVPIEWEWRWGYNPFESDNHA</sequence>
<feature type="non-terminal residue" evidence="1">
    <location>
        <position position="229"/>
    </location>
</feature>
<dbReference type="EMBL" id="BARS01046941">
    <property type="protein sequence ID" value="GAG34643.1"/>
    <property type="molecule type" value="Genomic_DNA"/>
</dbReference>
<gene>
    <name evidence="1" type="ORF">S01H1_70579</name>
</gene>
<dbReference type="Gene3D" id="2.60.40.150">
    <property type="entry name" value="C2 domain"/>
    <property type="match status" value="1"/>
</dbReference>
<name>X0XDB1_9ZZZZ</name>
<comment type="caution">
    <text evidence="1">The sequence shown here is derived from an EMBL/GenBank/DDBJ whole genome shotgun (WGS) entry which is preliminary data.</text>
</comment>